<feature type="region of interest" description="Disordered" evidence="5">
    <location>
        <begin position="325"/>
        <end position="369"/>
    </location>
</feature>
<dbReference type="InterPro" id="IPR038770">
    <property type="entry name" value="Na+/solute_symporter_sf"/>
</dbReference>
<feature type="compositionally biased region" description="Low complexity" evidence="5">
    <location>
        <begin position="349"/>
        <end position="364"/>
    </location>
</feature>
<proteinExistence type="predicted"/>
<dbReference type="AlphaFoldDB" id="A0AAW0WGA9"/>
<evidence type="ECO:0000256" key="5">
    <source>
        <dbReference type="SAM" id="MobiDB-lite"/>
    </source>
</evidence>
<comment type="caution">
    <text evidence="7">The sequence shown here is derived from an EMBL/GenBank/DDBJ whole genome shotgun (WGS) entry which is preliminary data.</text>
</comment>
<dbReference type="Gene3D" id="1.20.1530.20">
    <property type="match status" value="1"/>
</dbReference>
<keyword evidence="2 6" id="KW-0812">Transmembrane</keyword>
<sequence>MATLSPLLALAVMPFNLWAYSKRWPDQELQLPYFNIVLSLVFVIVPVVVGMFVRQYIRKWALCISKVRLESLTGNVATPDQCRTHRQDQNYMLDQRRAQSQCGIKVQHSPQDHCGPPCHYCALEHCSSKVQWDPQDHFSGQDNCDSQDHFGPHRYKQGPCDKEETMRFLSYQPALQADQVGEIPPPWTPMSHRSQFVPLEQSPDARVMSPTIKNSTNYWSQDHDNVNCASSFSRRLESQTSPSDLPHSPYCDSDFDNNVFPEDLLEWACGYDSDSPGSPSLSNKGVPNMFPVTENDFLSEEDSPLPYGSPVASYRRFQDYVMESAENEGSGGGRPDTPGRRSSSENPRLSNPESGLSGSPSSSPVFGFYHNGVRLGQTRQFSTFGRK</sequence>
<keyword evidence="3 6" id="KW-1133">Transmembrane helix</keyword>
<dbReference type="GO" id="GO:0016020">
    <property type="term" value="C:membrane"/>
    <property type="evidence" value="ECO:0007669"/>
    <property type="project" value="UniProtKB-SubCell"/>
</dbReference>
<evidence type="ECO:0000256" key="1">
    <source>
        <dbReference type="ARBA" id="ARBA00004141"/>
    </source>
</evidence>
<organism evidence="7 8">
    <name type="scientific">Cherax quadricarinatus</name>
    <name type="common">Australian red claw crayfish</name>
    <dbReference type="NCBI Taxonomy" id="27406"/>
    <lineage>
        <taxon>Eukaryota</taxon>
        <taxon>Metazoa</taxon>
        <taxon>Ecdysozoa</taxon>
        <taxon>Arthropoda</taxon>
        <taxon>Crustacea</taxon>
        <taxon>Multicrustacea</taxon>
        <taxon>Malacostraca</taxon>
        <taxon>Eumalacostraca</taxon>
        <taxon>Eucarida</taxon>
        <taxon>Decapoda</taxon>
        <taxon>Pleocyemata</taxon>
        <taxon>Astacidea</taxon>
        <taxon>Parastacoidea</taxon>
        <taxon>Parastacidae</taxon>
        <taxon>Cherax</taxon>
    </lineage>
</organism>
<protein>
    <submittedName>
        <fullName evidence="7">Uncharacterized protein</fullName>
    </submittedName>
</protein>
<dbReference type="Proteomes" id="UP001445076">
    <property type="component" value="Unassembled WGS sequence"/>
</dbReference>
<keyword evidence="8" id="KW-1185">Reference proteome</keyword>
<comment type="subcellular location">
    <subcellularLocation>
        <location evidence="1">Membrane</location>
        <topology evidence="1">Multi-pass membrane protein</topology>
    </subcellularLocation>
</comment>
<keyword evidence="4 6" id="KW-0472">Membrane</keyword>
<dbReference type="InterPro" id="IPR002657">
    <property type="entry name" value="BilAc:Na_symport/Acr3"/>
</dbReference>
<evidence type="ECO:0000313" key="8">
    <source>
        <dbReference type="Proteomes" id="UP001445076"/>
    </source>
</evidence>
<dbReference type="Pfam" id="PF01758">
    <property type="entry name" value="SBF"/>
    <property type="match status" value="1"/>
</dbReference>
<feature type="transmembrane region" description="Helical" evidence="6">
    <location>
        <begin position="29"/>
        <end position="53"/>
    </location>
</feature>
<reference evidence="7 8" key="1">
    <citation type="journal article" date="2024" name="BMC Genomics">
        <title>Genome assembly of redclaw crayfish (Cherax quadricarinatus) provides insights into its immune adaptation and hypoxia tolerance.</title>
        <authorList>
            <person name="Liu Z."/>
            <person name="Zheng J."/>
            <person name="Li H."/>
            <person name="Fang K."/>
            <person name="Wang S."/>
            <person name="He J."/>
            <person name="Zhou D."/>
            <person name="Weng S."/>
            <person name="Chi M."/>
            <person name="Gu Z."/>
            <person name="He J."/>
            <person name="Li F."/>
            <person name="Wang M."/>
        </authorList>
    </citation>
    <scope>NUCLEOTIDE SEQUENCE [LARGE SCALE GENOMIC DNA]</scope>
    <source>
        <strain evidence="7">ZL_2023a</strain>
    </source>
</reference>
<name>A0AAW0WGA9_CHEQU</name>
<dbReference type="EMBL" id="JARKIK010000078">
    <property type="protein sequence ID" value="KAK8726834.1"/>
    <property type="molecule type" value="Genomic_DNA"/>
</dbReference>
<evidence type="ECO:0000256" key="6">
    <source>
        <dbReference type="SAM" id="Phobius"/>
    </source>
</evidence>
<evidence type="ECO:0000256" key="2">
    <source>
        <dbReference type="ARBA" id="ARBA00022692"/>
    </source>
</evidence>
<evidence type="ECO:0000256" key="4">
    <source>
        <dbReference type="ARBA" id="ARBA00023136"/>
    </source>
</evidence>
<accession>A0AAW0WGA9</accession>
<evidence type="ECO:0000256" key="3">
    <source>
        <dbReference type="ARBA" id="ARBA00022989"/>
    </source>
</evidence>
<gene>
    <name evidence="7" type="ORF">OTU49_010082</name>
</gene>
<evidence type="ECO:0000313" key="7">
    <source>
        <dbReference type="EMBL" id="KAK8726834.1"/>
    </source>
</evidence>